<evidence type="ECO:0000256" key="4">
    <source>
        <dbReference type="ARBA" id="ARBA00023163"/>
    </source>
</evidence>
<proteinExistence type="inferred from homology"/>
<dbReference type="InterPro" id="IPR000847">
    <property type="entry name" value="LysR_HTH_N"/>
</dbReference>
<dbReference type="GO" id="GO:0000976">
    <property type="term" value="F:transcription cis-regulatory region binding"/>
    <property type="evidence" value="ECO:0007669"/>
    <property type="project" value="TreeGrafter"/>
</dbReference>
<dbReference type="SUPFAM" id="SSF53850">
    <property type="entry name" value="Periplasmic binding protein-like II"/>
    <property type="match status" value="1"/>
</dbReference>
<accession>A0AA37N6W2</accession>
<evidence type="ECO:0000256" key="1">
    <source>
        <dbReference type="ARBA" id="ARBA00009437"/>
    </source>
</evidence>
<dbReference type="SUPFAM" id="SSF46785">
    <property type="entry name" value="Winged helix' DNA-binding domain"/>
    <property type="match status" value="1"/>
</dbReference>
<keyword evidence="2" id="KW-0805">Transcription regulation</keyword>
<gene>
    <name evidence="6" type="ORF">JCM17207_22180</name>
</gene>
<dbReference type="PANTHER" id="PTHR30126:SF94">
    <property type="entry name" value="LYSR FAMILY TRANSCRIPTIONAL REGULATOR"/>
    <property type="match status" value="1"/>
</dbReference>
<reference evidence="6" key="1">
    <citation type="journal article" date="2022" name="Int. J. Syst. Evol. Microbiol.">
        <title>Genome-based, phenotypic and chemotaxonomic classification of Faecalibacterium strains: proposal of three novel species Faecalibacterium duncaniae sp. nov., Faecalibacterium hattorii sp. nov. and Faecalibacterium gallinarum sp. nov. .</title>
        <authorList>
            <person name="Sakamoto M."/>
            <person name="Sakurai N."/>
            <person name="Tanno H."/>
            <person name="Iino T."/>
            <person name="Ohkuma M."/>
            <person name="Endo A."/>
        </authorList>
    </citation>
    <scope>NUCLEOTIDE SEQUENCE</scope>
    <source>
        <strain evidence="6">JCM 17207</strain>
    </source>
</reference>
<evidence type="ECO:0000313" key="6">
    <source>
        <dbReference type="EMBL" id="GJN65593.1"/>
    </source>
</evidence>
<dbReference type="Pfam" id="PF00126">
    <property type="entry name" value="HTH_1"/>
    <property type="match status" value="1"/>
</dbReference>
<dbReference type="Proteomes" id="UP001055185">
    <property type="component" value="Unassembled WGS sequence"/>
</dbReference>
<organism evidence="6 7">
    <name type="scientific">Faecalibacterium gallinarum</name>
    <dbReference type="NCBI Taxonomy" id="2903556"/>
    <lineage>
        <taxon>Bacteria</taxon>
        <taxon>Bacillati</taxon>
        <taxon>Bacillota</taxon>
        <taxon>Clostridia</taxon>
        <taxon>Eubacteriales</taxon>
        <taxon>Oscillospiraceae</taxon>
        <taxon>Faecalibacterium</taxon>
    </lineage>
</organism>
<dbReference type="FunFam" id="1.10.10.10:FF:000001">
    <property type="entry name" value="LysR family transcriptional regulator"/>
    <property type="match status" value="1"/>
</dbReference>
<sequence length="302" mass="33053">MTLRHLEIFIQVYRARNITHAAEELHMTQPAVTRAVQELERYYDVRLFERMHRRLYPTPAAQQLYPQALHLLDNFARIETDLHSQGTAGPLRVGATVTLGALVLPGLVRRFSDAHPGTAVTVTVANGGTIAAELCDNRLDLALLEGQVPTPELQAEAIGGDRLCALFAPTDPLASQPQLTLEQLSACPLLVREEGSTARAILNTTMALYDLPLRPAWESVSSDALLLAAAQGLGVAVLPEEAAAPLVRAGRLCQRDIVDAPLRRQWTVAWHREKYLTPLMQEFLALCRTIGETAAPQPPVSS</sequence>
<dbReference type="RefSeq" id="WP_238317805.1">
    <property type="nucleotide sequence ID" value="NZ_BQKV01000098.1"/>
</dbReference>
<dbReference type="InterPro" id="IPR036390">
    <property type="entry name" value="WH_DNA-bd_sf"/>
</dbReference>
<keyword evidence="3" id="KW-0238">DNA-binding</keyword>
<dbReference type="AlphaFoldDB" id="A0AA37N6W2"/>
<comment type="similarity">
    <text evidence="1">Belongs to the LysR transcriptional regulatory family.</text>
</comment>
<keyword evidence="7" id="KW-1185">Reference proteome</keyword>
<evidence type="ECO:0000259" key="5">
    <source>
        <dbReference type="PROSITE" id="PS50931"/>
    </source>
</evidence>
<evidence type="ECO:0000256" key="2">
    <source>
        <dbReference type="ARBA" id="ARBA00023015"/>
    </source>
</evidence>
<dbReference type="InterPro" id="IPR005119">
    <property type="entry name" value="LysR_subst-bd"/>
</dbReference>
<dbReference type="Pfam" id="PF03466">
    <property type="entry name" value="LysR_substrate"/>
    <property type="match status" value="1"/>
</dbReference>
<comment type="caution">
    <text evidence="6">The sequence shown here is derived from an EMBL/GenBank/DDBJ whole genome shotgun (WGS) entry which is preliminary data.</text>
</comment>
<dbReference type="PANTHER" id="PTHR30126">
    <property type="entry name" value="HTH-TYPE TRANSCRIPTIONAL REGULATOR"/>
    <property type="match status" value="1"/>
</dbReference>
<dbReference type="Gene3D" id="3.40.190.290">
    <property type="match status" value="1"/>
</dbReference>
<keyword evidence="4" id="KW-0804">Transcription</keyword>
<dbReference type="PROSITE" id="PS50931">
    <property type="entry name" value="HTH_LYSR"/>
    <property type="match status" value="1"/>
</dbReference>
<feature type="domain" description="HTH lysR-type" evidence="5">
    <location>
        <begin position="1"/>
        <end position="58"/>
    </location>
</feature>
<dbReference type="InterPro" id="IPR036388">
    <property type="entry name" value="WH-like_DNA-bd_sf"/>
</dbReference>
<protein>
    <submittedName>
        <fullName evidence="6">LysR family transcriptional regulator</fullName>
    </submittedName>
</protein>
<dbReference type="EMBL" id="BQKV01000098">
    <property type="protein sequence ID" value="GJN65593.1"/>
    <property type="molecule type" value="Genomic_DNA"/>
</dbReference>
<dbReference type="Gene3D" id="1.10.10.10">
    <property type="entry name" value="Winged helix-like DNA-binding domain superfamily/Winged helix DNA-binding domain"/>
    <property type="match status" value="1"/>
</dbReference>
<evidence type="ECO:0000256" key="3">
    <source>
        <dbReference type="ARBA" id="ARBA00023125"/>
    </source>
</evidence>
<evidence type="ECO:0000313" key="7">
    <source>
        <dbReference type="Proteomes" id="UP001055185"/>
    </source>
</evidence>
<dbReference type="PRINTS" id="PR00039">
    <property type="entry name" value="HTHLYSR"/>
</dbReference>
<name>A0AA37N6W2_9FIRM</name>
<dbReference type="GO" id="GO:0003700">
    <property type="term" value="F:DNA-binding transcription factor activity"/>
    <property type="evidence" value="ECO:0007669"/>
    <property type="project" value="InterPro"/>
</dbReference>